<dbReference type="Gene3D" id="2.10.70.100">
    <property type="match status" value="1"/>
</dbReference>
<evidence type="ECO:0000259" key="9">
    <source>
        <dbReference type="PROSITE" id="PS50113"/>
    </source>
</evidence>
<feature type="domain" description="PAS" evidence="8">
    <location>
        <begin position="565"/>
        <end position="635"/>
    </location>
</feature>
<dbReference type="Proteomes" id="UP000059542">
    <property type="component" value="Chromosome"/>
</dbReference>
<feature type="domain" description="PAS" evidence="8">
    <location>
        <begin position="322"/>
        <end position="394"/>
    </location>
</feature>
<evidence type="ECO:0000256" key="1">
    <source>
        <dbReference type="ARBA" id="ARBA00000085"/>
    </source>
</evidence>
<protein>
    <recommendedName>
        <fullName evidence="2">histidine kinase</fullName>
        <ecNumber evidence="2">2.7.13.3</ecNumber>
    </recommendedName>
</protein>
<evidence type="ECO:0000313" key="10">
    <source>
        <dbReference type="EMBL" id="ALW86923.1"/>
    </source>
</evidence>
<comment type="catalytic activity">
    <reaction evidence="1">
        <text>ATP + protein L-histidine = ADP + protein N-phospho-L-histidine.</text>
        <dbReference type="EC" id="2.7.13.3"/>
    </reaction>
</comment>
<dbReference type="InterPro" id="IPR000014">
    <property type="entry name" value="PAS"/>
</dbReference>
<proteinExistence type="predicted"/>
<dbReference type="PANTHER" id="PTHR43304:SF1">
    <property type="entry name" value="PAC DOMAIN-CONTAINING PROTEIN"/>
    <property type="match status" value="1"/>
</dbReference>
<dbReference type="InterPro" id="IPR003594">
    <property type="entry name" value="HATPase_dom"/>
</dbReference>
<dbReference type="SMART" id="SM00086">
    <property type="entry name" value="PAC"/>
    <property type="match status" value="3"/>
</dbReference>
<sequence>MDAALGSLRSRAERQRYLVTQAVENQTPQEIQRMIQELQVHQIELEMQNEELLRAQAEVQTAREQYVDLYDFAPVGYFTLTAAGLIEQLNLCASRLLGSVRQRLAGRRFEVFVAPSNRLEFGQFLTRVLNTTRTLSCEIVLQREDGSLFYAQLEGLRMEHTLANSPAQQQCRLAVLDTTARRVATAALATSEARFRRLFNDSRDAVVLLQGHMYIDCNNAALALLGATRKDQIVGHNAWAHCPSHQPDGRRTIDMLRESVDEALRTGSKRCDARMNKATGEEIWVEAVLTPIEEGAGKPPVIHMLWRDVTAERAAAAQVRESESRLSLALEASETGVFTWDIASNRLEWDQRAQTIFGYEYNPRLVPIEMLGKRFHADDSGRVWEAIEAAIAAQSPMALDFRVVWPDGSLHHVSAAGRAVTDELGKTRGFAGVVRDVTSIYAAEEELHYKSLVMASVLDHLPVVLTRVAADGTILERTGSGLVTLGLPSEAIVGHNVRNVFPHLLPEIETVLSGQRLEFMTWAKGKGRQLTIRNYAFFDEQQQQAIVLGFDETEVEDKKKQLQAEKEFTESLLENSVDGIVAFDREGTITAWNVKAATYFCQEAADVLGQPIFEVLPHLDSEESRQIVERVLAGEQVLLPGQAFEHRAGHYDVYHVPLRQENEITGILAIFRDVTERDRLAEEATQLRLRQQQEVLSAILTTQETERKRIAEALHNGLGQLLYAAKLSLEGRAGSPSSPRASLKLLHEAIRTTRTISFELTPGILEDFGLRTALEELSKRITPTGLPVHLHLTNLEQRLRPTVEIAVYRIVQELLNNIMKHSQATEVEVHVAREKGHVAVSVEDNGRGFEPDALTTLPLAGMGLSGVRNRVALLGGELSIKSQLGRGTIISFELDD</sequence>
<evidence type="ECO:0000256" key="5">
    <source>
        <dbReference type="ARBA" id="ARBA00022777"/>
    </source>
</evidence>
<keyword evidence="6" id="KW-0175">Coiled coil</keyword>
<keyword evidence="4" id="KW-0808">Transferase</keyword>
<evidence type="ECO:0000259" key="7">
    <source>
        <dbReference type="PROSITE" id="PS50109"/>
    </source>
</evidence>
<dbReference type="RefSeq" id="WP_068197303.1">
    <property type="nucleotide sequence ID" value="NZ_CP013909.1"/>
</dbReference>
<dbReference type="Gene3D" id="3.30.450.20">
    <property type="entry name" value="PAS domain"/>
    <property type="match status" value="5"/>
</dbReference>
<gene>
    <name evidence="10" type="ORF">AUC43_18660</name>
</gene>
<accession>A0A0U4BK44</accession>
<dbReference type="GO" id="GO:0004673">
    <property type="term" value="F:protein histidine kinase activity"/>
    <property type="evidence" value="ECO:0007669"/>
    <property type="project" value="UniProtKB-EC"/>
</dbReference>
<evidence type="ECO:0000313" key="11">
    <source>
        <dbReference type="Proteomes" id="UP000059542"/>
    </source>
</evidence>
<dbReference type="SMART" id="SM00091">
    <property type="entry name" value="PAS"/>
    <property type="match status" value="5"/>
</dbReference>
<dbReference type="PRINTS" id="PR00344">
    <property type="entry name" value="BCTRLSENSOR"/>
</dbReference>
<dbReference type="PANTHER" id="PTHR43304">
    <property type="entry name" value="PHYTOCHROME-LIKE PROTEIN CPH1"/>
    <property type="match status" value="1"/>
</dbReference>
<dbReference type="Pfam" id="PF08448">
    <property type="entry name" value="PAS_4"/>
    <property type="match status" value="1"/>
</dbReference>
<feature type="domain" description="PAS" evidence="8">
    <location>
        <begin position="62"/>
        <end position="132"/>
    </location>
</feature>
<dbReference type="CDD" id="cd16917">
    <property type="entry name" value="HATPase_UhpB-NarQ-NarX-like"/>
    <property type="match status" value="1"/>
</dbReference>
<dbReference type="STRING" id="1411621.AUC43_18660"/>
<dbReference type="Pfam" id="PF13426">
    <property type="entry name" value="PAS_9"/>
    <property type="match status" value="2"/>
</dbReference>
<name>A0A0U4BK44_9BACT</name>
<dbReference type="PROSITE" id="PS50112">
    <property type="entry name" value="PAS"/>
    <property type="match status" value="3"/>
</dbReference>
<dbReference type="InterPro" id="IPR000700">
    <property type="entry name" value="PAS-assoc_C"/>
</dbReference>
<feature type="domain" description="Histidine kinase" evidence="7">
    <location>
        <begin position="709"/>
        <end position="896"/>
    </location>
</feature>
<keyword evidence="11" id="KW-1185">Reference proteome</keyword>
<dbReference type="CDD" id="cd00130">
    <property type="entry name" value="PAS"/>
    <property type="match status" value="4"/>
</dbReference>
<feature type="domain" description="PAC" evidence="9">
    <location>
        <begin position="269"/>
        <end position="321"/>
    </location>
</feature>
<dbReference type="InterPro" id="IPR052162">
    <property type="entry name" value="Sensor_kinase/Photoreceptor"/>
</dbReference>
<dbReference type="NCBIfam" id="TIGR00229">
    <property type="entry name" value="sensory_box"/>
    <property type="match status" value="3"/>
</dbReference>
<keyword evidence="5" id="KW-0418">Kinase</keyword>
<evidence type="ECO:0000256" key="6">
    <source>
        <dbReference type="SAM" id="Coils"/>
    </source>
</evidence>
<feature type="domain" description="PAC" evidence="9">
    <location>
        <begin position="397"/>
        <end position="449"/>
    </location>
</feature>
<dbReference type="EC" id="2.7.13.3" evidence="2"/>
<dbReference type="InterPro" id="IPR013655">
    <property type="entry name" value="PAS_fold_3"/>
</dbReference>
<dbReference type="Pfam" id="PF08447">
    <property type="entry name" value="PAS_3"/>
    <property type="match status" value="1"/>
</dbReference>
<dbReference type="InterPro" id="IPR005467">
    <property type="entry name" value="His_kinase_dom"/>
</dbReference>
<keyword evidence="3" id="KW-0597">Phosphoprotein</keyword>
<evidence type="ECO:0000256" key="2">
    <source>
        <dbReference type="ARBA" id="ARBA00012438"/>
    </source>
</evidence>
<dbReference type="KEGG" id="hyg:AUC43_18660"/>
<evidence type="ECO:0000259" key="8">
    <source>
        <dbReference type="PROSITE" id="PS50112"/>
    </source>
</evidence>
<reference evidence="10 11" key="1">
    <citation type="submission" date="2015-12" db="EMBL/GenBank/DDBJ databases">
        <authorList>
            <person name="Shamseldin A."/>
            <person name="Moawad H."/>
            <person name="Abd El-Rahim W.M."/>
            <person name="Sadowsky M.J."/>
        </authorList>
    </citation>
    <scope>NUCLEOTIDE SEQUENCE [LARGE SCALE GENOMIC DNA]</scope>
    <source>
        <strain evidence="10 11">DG5B</strain>
    </source>
</reference>
<dbReference type="SMART" id="SM00387">
    <property type="entry name" value="HATPase_c"/>
    <property type="match status" value="1"/>
</dbReference>
<dbReference type="PROSITE" id="PS50109">
    <property type="entry name" value="HIS_KIN"/>
    <property type="match status" value="1"/>
</dbReference>
<dbReference type="InterPro" id="IPR013656">
    <property type="entry name" value="PAS_4"/>
</dbReference>
<dbReference type="PROSITE" id="PS50113">
    <property type="entry name" value="PAC"/>
    <property type="match status" value="2"/>
</dbReference>
<evidence type="ECO:0000256" key="4">
    <source>
        <dbReference type="ARBA" id="ARBA00022679"/>
    </source>
</evidence>
<dbReference type="Gene3D" id="3.30.565.10">
    <property type="entry name" value="Histidine kinase-like ATPase, C-terminal domain"/>
    <property type="match status" value="1"/>
</dbReference>
<evidence type="ECO:0000256" key="3">
    <source>
        <dbReference type="ARBA" id="ARBA00022553"/>
    </source>
</evidence>
<dbReference type="SUPFAM" id="SSF55874">
    <property type="entry name" value="ATPase domain of HSP90 chaperone/DNA topoisomerase II/histidine kinase"/>
    <property type="match status" value="1"/>
</dbReference>
<dbReference type="AlphaFoldDB" id="A0A0U4BK44"/>
<dbReference type="Gene3D" id="1.20.5.1930">
    <property type="match status" value="1"/>
</dbReference>
<dbReference type="InterPro" id="IPR004358">
    <property type="entry name" value="Sig_transdc_His_kin-like_C"/>
</dbReference>
<dbReference type="InterPro" id="IPR035965">
    <property type="entry name" value="PAS-like_dom_sf"/>
</dbReference>
<dbReference type="InterPro" id="IPR001610">
    <property type="entry name" value="PAC"/>
</dbReference>
<organism evidence="10 11">
    <name type="scientific">Hymenobacter sedentarius</name>
    <dbReference type="NCBI Taxonomy" id="1411621"/>
    <lineage>
        <taxon>Bacteria</taxon>
        <taxon>Pseudomonadati</taxon>
        <taxon>Bacteroidota</taxon>
        <taxon>Cytophagia</taxon>
        <taxon>Cytophagales</taxon>
        <taxon>Hymenobacteraceae</taxon>
        <taxon>Hymenobacter</taxon>
    </lineage>
</organism>
<feature type="coiled-coil region" evidence="6">
    <location>
        <begin position="31"/>
        <end position="65"/>
    </location>
</feature>
<dbReference type="SUPFAM" id="SSF55785">
    <property type="entry name" value="PYP-like sensor domain (PAS domain)"/>
    <property type="match status" value="5"/>
</dbReference>
<dbReference type="EMBL" id="CP013909">
    <property type="protein sequence ID" value="ALW86923.1"/>
    <property type="molecule type" value="Genomic_DNA"/>
</dbReference>
<dbReference type="Pfam" id="PF02518">
    <property type="entry name" value="HATPase_c"/>
    <property type="match status" value="1"/>
</dbReference>
<dbReference type="InterPro" id="IPR036890">
    <property type="entry name" value="HATPase_C_sf"/>
</dbReference>